<evidence type="ECO:0000313" key="2">
    <source>
        <dbReference type="Proteomes" id="UP000310263"/>
    </source>
</evidence>
<dbReference type="EMBL" id="SRYE01000001">
    <property type="protein sequence ID" value="TGY63231.1"/>
    <property type="molecule type" value="Genomic_DNA"/>
</dbReference>
<dbReference type="InterPro" id="IPR007358">
    <property type="entry name" value="Nucleoid_associated_NdpA"/>
</dbReference>
<comment type="caution">
    <text evidence="1">The sequence shown here is derived from an EMBL/GenBank/DDBJ whole genome shotgun (WGS) entry which is preliminary data.</text>
</comment>
<gene>
    <name evidence="1" type="ORF">E5334_01645</name>
</gene>
<dbReference type="RefSeq" id="WP_136011858.1">
    <property type="nucleotide sequence ID" value="NZ_SRYE01000001.1"/>
</dbReference>
<name>A0A4S2F795_9ACTN</name>
<dbReference type="GO" id="GO:0009295">
    <property type="term" value="C:nucleoid"/>
    <property type="evidence" value="ECO:0007669"/>
    <property type="project" value="InterPro"/>
</dbReference>
<dbReference type="PROSITE" id="PS51257">
    <property type="entry name" value="PROKAR_LIPOPROTEIN"/>
    <property type="match status" value="1"/>
</dbReference>
<reference evidence="1 2" key="1">
    <citation type="submission" date="2019-04" db="EMBL/GenBank/DDBJ databases">
        <title>Microbes associate with the intestines of laboratory mice.</title>
        <authorList>
            <person name="Navarre W."/>
            <person name="Wong E."/>
            <person name="Huang K."/>
            <person name="Tropini C."/>
            <person name="Ng K."/>
            <person name="Yu B."/>
        </authorList>
    </citation>
    <scope>NUCLEOTIDE SEQUENCE [LARGE SCALE GENOMIC DNA]</scope>
    <source>
        <strain evidence="1 2">NM07_P-09</strain>
    </source>
</reference>
<organism evidence="1 2">
    <name type="scientific">Muricaecibacterium torontonense</name>
    <dbReference type="NCBI Taxonomy" id="3032871"/>
    <lineage>
        <taxon>Bacteria</taxon>
        <taxon>Bacillati</taxon>
        <taxon>Actinomycetota</taxon>
        <taxon>Coriobacteriia</taxon>
        <taxon>Coriobacteriales</taxon>
        <taxon>Atopobiaceae</taxon>
        <taxon>Muricaecibacterium</taxon>
    </lineage>
</organism>
<sequence length="352" mass="38277">MRVNQAILHSYAAGSCVTVFSEAPMDLSQAEIKRYVTSQARRSLSNLDARRGAFLPESAFKESVEAYFRGQQELAPFSAEIAHYLLGELGKQEHTPSTDVLVIDFEGDVDKTLNDLSDEDVEMMYEAQAPRYLAIVVLESRDAYMCEVGMDALGHQVASIARHHAILPNPGQKVSSFAVVSVTGEVRFCDVSRVIAGQSIQLLPEGLLQCTSEASSKECVEAVTELVGEVADEFGANSAAAVAAAKAYVSENAEDDEVLVPEQLAREVFSGSPQAHDRFVEEAADRDLPAQLKVEPKVARRVAAKHHIRTDTGVDITFPAEFGKNPDFLEFTSNLDGTISIAIKNVSAIENR</sequence>
<accession>A0A4S2F795</accession>
<protein>
    <submittedName>
        <fullName evidence="1">Nucleoid-associated protein</fullName>
    </submittedName>
</protein>
<dbReference type="Proteomes" id="UP000310263">
    <property type="component" value="Unassembled WGS sequence"/>
</dbReference>
<keyword evidence="2" id="KW-1185">Reference proteome</keyword>
<dbReference type="AlphaFoldDB" id="A0A4S2F795"/>
<proteinExistence type="predicted"/>
<dbReference type="OrthoDB" id="3171075at2"/>
<evidence type="ECO:0000313" key="1">
    <source>
        <dbReference type="EMBL" id="TGY63231.1"/>
    </source>
</evidence>
<dbReference type="Pfam" id="PF04245">
    <property type="entry name" value="NA37"/>
    <property type="match status" value="1"/>
</dbReference>